<organism evidence="1">
    <name type="scientific">human gut metagenome</name>
    <dbReference type="NCBI Taxonomy" id="408170"/>
    <lineage>
        <taxon>unclassified sequences</taxon>
        <taxon>metagenomes</taxon>
        <taxon>organismal metagenomes</taxon>
    </lineage>
</organism>
<protein>
    <submittedName>
        <fullName evidence="1">Uncharacterized protein</fullName>
    </submittedName>
</protein>
<evidence type="ECO:0000313" key="1">
    <source>
        <dbReference type="EMBL" id="EKC63621.1"/>
    </source>
</evidence>
<proteinExistence type="predicted"/>
<sequence>MEMVPAQKKIYSVLTKDSLYVYTVTTEAFLTGDDFIDDTKPATADTMKKSYHIGDLTAIYR</sequence>
<gene>
    <name evidence="1" type="ORF">OBE_07369</name>
</gene>
<accession>K1TWP5</accession>
<name>K1TWP5_9ZZZZ</name>
<dbReference type="EMBL" id="AJWZ01005064">
    <property type="protein sequence ID" value="EKC63621.1"/>
    <property type="molecule type" value="Genomic_DNA"/>
</dbReference>
<reference evidence="1" key="1">
    <citation type="journal article" date="2013" name="Environ. Microbiol.">
        <title>Microbiota from the distal guts of lean and obese adolescents exhibit partial functional redundancy besides clear differences in community structure.</title>
        <authorList>
            <person name="Ferrer M."/>
            <person name="Ruiz A."/>
            <person name="Lanza F."/>
            <person name="Haange S.B."/>
            <person name="Oberbach A."/>
            <person name="Till H."/>
            <person name="Bargiela R."/>
            <person name="Campoy C."/>
            <person name="Segura M.T."/>
            <person name="Richter M."/>
            <person name="von Bergen M."/>
            <person name="Seifert J."/>
            <person name="Suarez A."/>
        </authorList>
    </citation>
    <scope>NUCLEOTIDE SEQUENCE</scope>
</reference>
<comment type="caution">
    <text evidence="1">The sequence shown here is derived from an EMBL/GenBank/DDBJ whole genome shotgun (WGS) entry which is preliminary data.</text>
</comment>
<dbReference type="AlphaFoldDB" id="K1TWP5"/>